<dbReference type="GO" id="GO:0098609">
    <property type="term" value="P:cell-cell adhesion"/>
    <property type="evidence" value="ECO:0007669"/>
    <property type="project" value="UniProtKB-ARBA"/>
</dbReference>
<dbReference type="InterPro" id="IPR002181">
    <property type="entry name" value="Fibrinogen_a/b/g_C_dom"/>
</dbReference>
<dbReference type="InterPro" id="IPR018114">
    <property type="entry name" value="TRYPSIN_HIS"/>
</dbReference>
<proteinExistence type="predicted"/>
<dbReference type="STRING" id="407821.A0A087T8T1"/>
<dbReference type="CDD" id="cd00087">
    <property type="entry name" value="FReD"/>
    <property type="match status" value="1"/>
</dbReference>
<dbReference type="NCBIfam" id="NF040941">
    <property type="entry name" value="GGGWT_bact"/>
    <property type="match status" value="1"/>
</dbReference>
<protein>
    <submittedName>
        <fullName evidence="7">Techylectin-5A</fullName>
    </submittedName>
</protein>
<reference evidence="7 8" key="1">
    <citation type="submission" date="2013-11" db="EMBL/GenBank/DDBJ databases">
        <title>Genome sequencing of Stegodyphus mimosarum.</title>
        <authorList>
            <person name="Bechsgaard J."/>
        </authorList>
    </citation>
    <scope>NUCLEOTIDE SEQUENCE [LARGE SCALE GENOMIC DNA]</scope>
</reference>
<organism evidence="7 8">
    <name type="scientific">Stegodyphus mimosarum</name>
    <name type="common">African social velvet spider</name>
    <dbReference type="NCBI Taxonomy" id="407821"/>
    <lineage>
        <taxon>Eukaryota</taxon>
        <taxon>Metazoa</taxon>
        <taxon>Ecdysozoa</taxon>
        <taxon>Arthropoda</taxon>
        <taxon>Chelicerata</taxon>
        <taxon>Arachnida</taxon>
        <taxon>Araneae</taxon>
        <taxon>Araneomorphae</taxon>
        <taxon>Entelegynae</taxon>
        <taxon>Eresoidea</taxon>
        <taxon>Eresidae</taxon>
        <taxon>Stegodyphus</taxon>
    </lineage>
</organism>
<dbReference type="PROSITE" id="PS51406">
    <property type="entry name" value="FIBRINOGEN_C_2"/>
    <property type="match status" value="1"/>
</dbReference>
<dbReference type="OrthoDB" id="6145874at2759"/>
<dbReference type="GO" id="GO:0030246">
    <property type="term" value="F:carbohydrate binding"/>
    <property type="evidence" value="ECO:0007669"/>
    <property type="project" value="UniProtKB-ARBA"/>
</dbReference>
<dbReference type="Pfam" id="PF00089">
    <property type="entry name" value="Trypsin"/>
    <property type="match status" value="1"/>
</dbReference>
<dbReference type="PROSITE" id="PS50240">
    <property type="entry name" value="TRYPSIN_DOM"/>
    <property type="match status" value="1"/>
</dbReference>
<feature type="domain" description="Fibrinogen C-terminal" evidence="6">
    <location>
        <begin position="237"/>
        <end position="461"/>
    </location>
</feature>
<dbReference type="InterPro" id="IPR001254">
    <property type="entry name" value="Trypsin_dom"/>
</dbReference>
<dbReference type="InterPro" id="IPR043504">
    <property type="entry name" value="Peptidase_S1_PA_chymotrypsin"/>
</dbReference>
<dbReference type="InterPro" id="IPR036056">
    <property type="entry name" value="Fibrinogen-like_C"/>
</dbReference>
<comment type="function">
    <text evidence="3">Lectin involved in innate immunity. Agglutinates all types of human erythrocytes, Gram-positive and Gram-negative bacteria. Has a stronger agglutinating activity towards Gram-negative bacteria than towards Gram-positive bacteria. Specifically recognizes acetyl group-containing substances on agglutinated cells. The hemagglutinating activity was inhibited by EDTA, acetyl group-containing mono- and disaccharides, N-acetyl derivatives of amino acids, other acetyl group-containing substances, propionamide and benzamide. Enhances the antimicrobial activity of big defensin against Gram-positive bacteria but not against Gram-negative bacteria.</text>
</comment>
<dbReference type="FunFam" id="3.90.215.10:FF:000001">
    <property type="entry name" value="Tenascin isoform 1"/>
    <property type="match status" value="1"/>
</dbReference>
<evidence type="ECO:0000256" key="2">
    <source>
        <dbReference type="ARBA" id="ARBA00023157"/>
    </source>
</evidence>
<evidence type="ECO:0000313" key="8">
    <source>
        <dbReference type="Proteomes" id="UP000054359"/>
    </source>
</evidence>
<evidence type="ECO:0000256" key="4">
    <source>
        <dbReference type="RuleBase" id="RU363034"/>
    </source>
</evidence>
<dbReference type="SMART" id="SM00186">
    <property type="entry name" value="FBG"/>
    <property type="match status" value="1"/>
</dbReference>
<dbReference type="AlphaFoldDB" id="A0A087T8T1"/>
<dbReference type="GO" id="GO:0004252">
    <property type="term" value="F:serine-type endopeptidase activity"/>
    <property type="evidence" value="ECO:0007669"/>
    <property type="project" value="InterPro"/>
</dbReference>
<evidence type="ECO:0000256" key="3">
    <source>
        <dbReference type="ARBA" id="ARBA00053344"/>
    </source>
</evidence>
<keyword evidence="4" id="KW-0378">Hydrolase</keyword>
<sequence length="504" mass="57618">MKYSYCSLVSVSSPWISSLWYPIRNYGAHYKTASISDVTMAKKECGKSNYCLNSKLDCIICVKVTLMEQNKKICTGFLISPEYVLTAAHCINRTESVGLPTRKRMKIVGIAETFLHPNDRPGDLTYDIAIVKLQKKLSCTYYTPICLPDICGMDSDNTSTIIATWKSRNSAENSVKDKRLSLVESNLVINYKTCPVEEPKYSNNFCASGDKKDAICAGDSGSPLFLKKREVCCTDVDLILNKPMDCAEIKMNNKTSKSGIYDIWPANRIIKTSIKVYCDMEDDNGGWTVIQRRGDFGSAKDYFYRDWVSYKNGFGDLMKDFWLGNDNTFALTNERSNQIKITLTDWEGNMTYAIYDEFWIDDEYHKYTAHVIGYRGTAGDSFSDVNGVAFSTKDKDNDIHEGSYAISFKGAWWYTKCHSSNLNGFYLKGPHESHADGVEWHGFRGHYYSLKDTVMKMEWKMIDYLFTDLNNSDREDEKEFDDVPEGITEDEYNEPFMLSNNEIF</sequence>
<dbReference type="EMBL" id="KK113999">
    <property type="protein sequence ID" value="KFM61520.1"/>
    <property type="molecule type" value="Genomic_DNA"/>
</dbReference>
<dbReference type="Gene3D" id="3.90.215.10">
    <property type="entry name" value="Gamma Fibrinogen, chain A, domain 1"/>
    <property type="match status" value="1"/>
</dbReference>
<dbReference type="PANTHER" id="PTHR19143">
    <property type="entry name" value="FIBRINOGEN/TENASCIN/ANGIOPOEITIN"/>
    <property type="match status" value="1"/>
</dbReference>
<dbReference type="Proteomes" id="UP000054359">
    <property type="component" value="Unassembled WGS sequence"/>
</dbReference>
<dbReference type="Gene3D" id="4.10.530.10">
    <property type="entry name" value="Gamma-fibrinogen Carboxyl Terminal Fragment, domain 2"/>
    <property type="match status" value="1"/>
</dbReference>
<dbReference type="InterPro" id="IPR009003">
    <property type="entry name" value="Peptidase_S1_PA"/>
</dbReference>
<keyword evidence="4" id="KW-0645">Protease</keyword>
<feature type="domain" description="Peptidase S1" evidence="5">
    <location>
        <begin position="14"/>
        <end position="313"/>
    </location>
</feature>
<keyword evidence="1" id="KW-0106">Calcium</keyword>
<dbReference type="GO" id="GO:0006508">
    <property type="term" value="P:proteolysis"/>
    <property type="evidence" value="ECO:0007669"/>
    <property type="project" value="UniProtKB-KW"/>
</dbReference>
<evidence type="ECO:0000313" key="7">
    <source>
        <dbReference type="EMBL" id="KFM61520.1"/>
    </source>
</evidence>
<feature type="non-terminal residue" evidence="7">
    <location>
        <position position="504"/>
    </location>
</feature>
<dbReference type="SUPFAM" id="SSF56496">
    <property type="entry name" value="Fibrinogen C-terminal domain-like"/>
    <property type="match status" value="1"/>
</dbReference>
<dbReference type="PANTHER" id="PTHR19143:SF458">
    <property type="entry name" value="FIBRINOGEN C-TERMINAL DOMAIN-CONTAINING PROTEIN-RELATED"/>
    <property type="match status" value="1"/>
</dbReference>
<evidence type="ECO:0000259" key="5">
    <source>
        <dbReference type="PROSITE" id="PS50240"/>
    </source>
</evidence>
<dbReference type="GO" id="GO:0005615">
    <property type="term" value="C:extracellular space"/>
    <property type="evidence" value="ECO:0007669"/>
    <property type="project" value="TreeGrafter"/>
</dbReference>
<dbReference type="PROSITE" id="PS00514">
    <property type="entry name" value="FIBRINOGEN_C_1"/>
    <property type="match status" value="1"/>
</dbReference>
<dbReference type="InterPro" id="IPR033116">
    <property type="entry name" value="TRYPSIN_SER"/>
</dbReference>
<dbReference type="InterPro" id="IPR050373">
    <property type="entry name" value="Fibrinogen_C-term_domain"/>
</dbReference>
<name>A0A087T8T1_STEMI</name>
<keyword evidence="8" id="KW-1185">Reference proteome</keyword>
<dbReference type="InterPro" id="IPR001314">
    <property type="entry name" value="Peptidase_S1A"/>
</dbReference>
<dbReference type="SMART" id="SM00020">
    <property type="entry name" value="Tryp_SPc"/>
    <property type="match status" value="1"/>
</dbReference>
<dbReference type="Gene3D" id="2.40.10.10">
    <property type="entry name" value="Trypsin-like serine proteases"/>
    <property type="match status" value="1"/>
</dbReference>
<dbReference type="InterPro" id="IPR020837">
    <property type="entry name" value="Fibrinogen_CS"/>
</dbReference>
<evidence type="ECO:0000256" key="1">
    <source>
        <dbReference type="ARBA" id="ARBA00022837"/>
    </source>
</evidence>
<gene>
    <name evidence="7" type="ORF">X975_24296</name>
</gene>
<keyword evidence="2" id="KW-1015">Disulfide bond</keyword>
<accession>A0A087T8T1</accession>
<dbReference type="Pfam" id="PF00147">
    <property type="entry name" value="Fibrinogen_C"/>
    <property type="match status" value="1"/>
</dbReference>
<evidence type="ECO:0000259" key="6">
    <source>
        <dbReference type="PROSITE" id="PS51406"/>
    </source>
</evidence>
<dbReference type="PROSITE" id="PS00135">
    <property type="entry name" value="TRYPSIN_SER"/>
    <property type="match status" value="1"/>
</dbReference>
<keyword evidence="4" id="KW-0720">Serine protease</keyword>
<dbReference type="SUPFAM" id="SSF50494">
    <property type="entry name" value="Trypsin-like serine proteases"/>
    <property type="match status" value="1"/>
</dbReference>
<dbReference type="PROSITE" id="PS00134">
    <property type="entry name" value="TRYPSIN_HIS"/>
    <property type="match status" value="1"/>
</dbReference>
<dbReference type="InterPro" id="IPR014716">
    <property type="entry name" value="Fibrinogen_a/b/g_C_1"/>
</dbReference>
<dbReference type="PRINTS" id="PR00722">
    <property type="entry name" value="CHYMOTRYPSIN"/>
</dbReference>